<feature type="region of interest" description="Disordered" evidence="9">
    <location>
        <begin position="128"/>
        <end position="149"/>
    </location>
</feature>
<dbReference type="InterPro" id="IPR036085">
    <property type="entry name" value="PAZ_dom_sf"/>
</dbReference>
<dbReference type="Proteomes" id="UP001165289">
    <property type="component" value="Unassembled WGS sequence"/>
</dbReference>
<dbReference type="CDD" id="cd04657">
    <property type="entry name" value="Piwi_ago-like"/>
    <property type="match status" value="1"/>
</dbReference>
<evidence type="ECO:0000259" key="10">
    <source>
        <dbReference type="PROSITE" id="PS50821"/>
    </source>
</evidence>
<dbReference type="FunFam" id="3.40.50.2300:FF:000005">
    <property type="entry name" value="Protein argonaute-2"/>
    <property type="match status" value="1"/>
</dbReference>
<evidence type="ECO:0000313" key="13">
    <source>
        <dbReference type="Proteomes" id="UP001165289"/>
    </source>
</evidence>
<dbReference type="SMART" id="SM00949">
    <property type="entry name" value="PAZ"/>
    <property type="match status" value="1"/>
</dbReference>
<evidence type="ECO:0000256" key="6">
    <source>
        <dbReference type="ARBA" id="ARBA00023158"/>
    </source>
</evidence>
<evidence type="ECO:0000256" key="8">
    <source>
        <dbReference type="ARBA" id="ARBA00070769"/>
    </source>
</evidence>
<dbReference type="Gene3D" id="3.40.50.2300">
    <property type="match status" value="1"/>
</dbReference>
<dbReference type="PANTHER" id="PTHR22891">
    <property type="entry name" value="EUKARYOTIC TRANSLATION INITIATION FACTOR 2C"/>
    <property type="match status" value="1"/>
</dbReference>
<name>A0AAV7JGN7_9METZ</name>
<dbReference type="SUPFAM" id="SSF53098">
    <property type="entry name" value="Ribonuclease H-like"/>
    <property type="match status" value="1"/>
</dbReference>
<dbReference type="InterPro" id="IPR014811">
    <property type="entry name" value="ArgoL1"/>
</dbReference>
<dbReference type="PROSITE" id="PS50822">
    <property type="entry name" value="PIWI"/>
    <property type="match status" value="1"/>
</dbReference>
<keyword evidence="12" id="KW-0648">Protein biosynthesis</keyword>
<comment type="similarity">
    <text evidence="2">Belongs to the argonaute family. Ago subfamily.</text>
</comment>
<dbReference type="InterPro" id="IPR003165">
    <property type="entry name" value="Piwi"/>
</dbReference>
<evidence type="ECO:0000313" key="12">
    <source>
        <dbReference type="EMBL" id="KAI6647935.1"/>
    </source>
</evidence>
<dbReference type="CDD" id="cd02846">
    <property type="entry name" value="PAZ_argonaute_like"/>
    <property type="match status" value="1"/>
</dbReference>
<evidence type="ECO:0000256" key="9">
    <source>
        <dbReference type="SAM" id="MobiDB-lite"/>
    </source>
</evidence>
<dbReference type="SUPFAM" id="SSF101690">
    <property type="entry name" value="PAZ domain"/>
    <property type="match status" value="1"/>
</dbReference>
<dbReference type="GO" id="GO:0016442">
    <property type="term" value="C:RISC complex"/>
    <property type="evidence" value="ECO:0007669"/>
    <property type="project" value="UniProtKB-ARBA"/>
</dbReference>
<comment type="caution">
    <text evidence="12">The sequence shown here is derived from an EMBL/GenBank/DDBJ whole genome shotgun (WGS) entry which is preliminary data.</text>
</comment>
<dbReference type="InterPro" id="IPR045246">
    <property type="entry name" value="Piwi_ago-like"/>
</dbReference>
<dbReference type="InterPro" id="IPR036397">
    <property type="entry name" value="RNaseH_sf"/>
</dbReference>
<dbReference type="EMBL" id="JAKMXF010000335">
    <property type="protein sequence ID" value="KAI6647935.1"/>
    <property type="molecule type" value="Genomic_DNA"/>
</dbReference>
<dbReference type="InterPro" id="IPR032473">
    <property type="entry name" value="Argonaute_Mid_dom"/>
</dbReference>
<evidence type="ECO:0000259" key="11">
    <source>
        <dbReference type="PROSITE" id="PS50822"/>
    </source>
</evidence>
<dbReference type="InterPro" id="IPR003100">
    <property type="entry name" value="PAZ_dom"/>
</dbReference>
<keyword evidence="6" id="KW-0943">RNA-mediated gene silencing</keyword>
<gene>
    <name evidence="12" type="ORF">LOD99_8395</name>
</gene>
<dbReference type="Pfam" id="PF16486">
    <property type="entry name" value="ArgoN"/>
    <property type="match status" value="1"/>
</dbReference>
<dbReference type="AlphaFoldDB" id="A0AAV7JGN7"/>
<organism evidence="12 13">
    <name type="scientific">Oopsacas minuta</name>
    <dbReference type="NCBI Taxonomy" id="111878"/>
    <lineage>
        <taxon>Eukaryota</taxon>
        <taxon>Metazoa</taxon>
        <taxon>Porifera</taxon>
        <taxon>Hexactinellida</taxon>
        <taxon>Hexasterophora</taxon>
        <taxon>Lyssacinosida</taxon>
        <taxon>Leucopsacidae</taxon>
        <taxon>Oopsacas</taxon>
    </lineage>
</organism>
<dbReference type="Pfam" id="PF08699">
    <property type="entry name" value="ArgoL1"/>
    <property type="match status" value="1"/>
</dbReference>
<comment type="subcellular location">
    <subcellularLocation>
        <location evidence="1">Cytoplasm</location>
        <location evidence="1">P-body</location>
    </subcellularLocation>
</comment>
<keyword evidence="7" id="KW-0687">Ribonucleoprotein</keyword>
<dbReference type="Pfam" id="PF16488">
    <property type="entry name" value="ArgoL2"/>
    <property type="match status" value="1"/>
</dbReference>
<proteinExistence type="inferred from homology"/>
<dbReference type="GO" id="GO:0031047">
    <property type="term" value="P:regulatory ncRNA-mediated gene silencing"/>
    <property type="evidence" value="ECO:0007669"/>
    <property type="project" value="UniProtKB-KW"/>
</dbReference>
<dbReference type="Pfam" id="PF02171">
    <property type="entry name" value="Piwi"/>
    <property type="match status" value="1"/>
</dbReference>
<dbReference type="Gene3D" id="3.30.420.10">
    <property type="entry name" value="Ribonuclease H-like superfamily/Ribonuclease H"/>
    <property type="match status" value="1"/>
</dbReference>
<evidence type="ECO:0000256" key="7">
    <source>
        <dbReference type="ARBA" id="ARBA00023274"/>
    </source>
</evidence>
<reference evidence="12 13" key="1">
    <citation type="journal article" date="2023" name="BMC Biol.">
        <title>The compact genome of the sponge Oopsacas minuta (Hexactinellida) is lacking key metazoan core genes.</title>
        <authorList>
            <person name="Santini S."/>
            <person name="Schenkelaars Q."/>
            <person name="Jourda C."/>
            <person name="Duchesne M."/>
            <person name="Belahbib H."/>
            <person name="Rocher C."/>
            <person name="Selva M."/>
            <person name="Riesgo A."/>
            <person name="Vervoort M."/>
            <person name="Leys S.P."/>
            <person name="Kodjabachian L."/>
            <person name="Le Bivic A."/>
            <person name="Borchiellini C."/>
            <person name="Claverie J.M."/>
            <person name="Renard E."/>
        </authorList>
    </citation>
    <scope>NUCLEOTIDE SEQUENCE [LARGE SCALE GENOMIC DNA]</scope>
    <source>
        <strain evidence="12">SPO-2</strain>
    </source>
</reference>
<dbReference type="SMART" id="SM01163">
    <property type="entry name" value="DUF1785"/>
    <property type="match status" value="1"/>
</dbReference>
<keyword evidence="5" id="KW-0694">RNA-binding</keyword>
<evidence type="ECO:0000256" key="4">
    <source>
        <dbReference type="ARBA" id="ARBA00022845"/>
    </source>
</evidence>
<dbReference type="InterPro" id="IPR012337">
    <property type="entry name" value="RNaseH-like_sf"/>
</dbReference>
<keyword evidence="3" id="KW-0963">Cytoplasm</keyword>
<keyword evidence="13" id="KW-1185">Reference proteome</keyword>
<dbReference type="GO" id="GO:0003723">
    <property type="term" value="F:RNA binding"/>
    <property type="evidence" value="ECO:0007669"/>
    <property type="project" value="UniProtKB-KW"/>
</dbReference>
<feature type="region of interest" description="Disordered" evidence="9">
    <location>
        <begin position="38"/>
        <end position="60"/>
    </location>
</feature>
<dbReference type="FunFam" id="2.170.260.10:FF:000001">
    <property type="entry name" value="Protein argonaute-2"/>
    <property type="match status" value="1"/>
</dbReference>
<dbReference type="Gene3D" id="2.170.260.10">
    <property type="entry name" value="paz domain"/>
    <property type="match status" value="1"/>
</dbReference>
<dbReference type="InterPro" id="IPR032474">
    <property type="entry name" value="Argonaute_N"/>
</dbReference>
<feature type="domain" description="PAZ" evidence="10">
    <location>
        <begin position="347"/>
        <end position="459"/>
    </location>
</feature>
<dbReference type="GO" id="GO:0003743">
    <property type="term" value="F:translation initiation factor activity"/>
    <property type="evidence" value="ECO:0007669"/>
    <property type="project" value="UniProtKB-KW"/>
</dbReference>
<evidence type="ECO:0000256" key="3">
    <source>
        <dbReference type="ARBA" id="ARBA00022490"/>
    </source>
</evidence>
<feature type="domain" description="Piwi" evidence="11">
    <location>
        <begin position="628"/>
        <end position="929"/>
    </location>
</feature>
<feature type="compositionally biased region" description="Low complexity" evidence="9">
    <location>
        <begin position="47"/>
        <end position="56"/>
    </location>
</feature>
<evidence type="ECO:0000256" key="5">
    <source>
        <dbReference type="ARBA" id="ARBA00022884"/>
    </source>
</evidence>
<protein>
    <recommendedName>
        <fullName evidence="8">Protein argonaute-1</fullName>
    </recommendedName>
</protein>
<accession>A0AAV7JGN7</accession>
<dbReference type="Pfam" id="PF02170">
    <property type="entry name" value="PAZ"/>
    <property type="match status" value="1"/>
</dbReference>
<evidence type="ECO:0000256" key="1">
    <source>
        <dbReference type="ARBA" id="ARBA00004201"/>
    </source>
</evidence>
<dbReference type="GO" id="GO:0006417">
    <property type="term" value="P:regulation of translation"/>
    <property type="evidence" value="ECO:0007669"/>
    <property type="project" value="UniProtKB-KW"/>
</dbReference>
<dbReference type="SMART" id="SM00950">
    <property type="entry name" value="Piwi"/>
    <property type="match status" value="1"/>
</dbReference>
<evidence type="ECO:0000256" key="2">
    <source>
        <dbReference type="ARBA" id="ARBA00008201"/>
    </source>
</evidence>
<sequence length="965" mass="108466">MSGSNVPLAGEALNIPKQISPVASTFAPIGTPIMTRSFPANTVENGPNSNPNSSPPLHSFSRAINLTTESPDGVNTYTIGPICESESTSSIPPSISLSLGANSPPGSVANPLTPTTPTLSIKAKFPTHGRTAPECLPPRRPGRGTNGNPVQLRANYFQMRLPRDDIQHYDVTITPDKCPRRMNREIIEAMVTLCQEFQGQKPVFDGKKNLYCRRPLPFGKKRVELEVHLKSDGRERVFKVAIRWVALVSLHQLEQALSGHSFDMPFETIQALDVVMRHLPSLIYFPVGRSFFSAPEDGDYHSLGGGREVWFGFHQSVRPSMWKMMVNIDVSATAFYKKQQVLLFMAEVLELRSPDEQTRPLSDVQRVKFTKEIKGLKVEVTHSGNGRRKYRVTNVTRRPASAQTFPLQLDSGETAECSVVQYFKEKHKMNLKYPHLPCLQVGLETKHTYLPLEVCNLIPGQRCIKKLSDIQTSTMIRATARSAPDREREINKLVTRAEFSHDEYVDSFGITISDRMVSVPGRVLSPPKLQYGGKTMLPIQPDKGVWDMRNKQFYHSTVVKTWALLCFATNRNCKEENIKTFISHLHKISHDAGMNFYPHPCAFQYTSGAEKVESLLHMLKRTHPQLQLVIVILPGKTPIYAEVKRVGDTLLGVCTQCVQTRNVVRLSPQTLSNLCLKINVKLGGVNSILQPGIRPPVFEQPVIFLGADVTHPPAGDDKKPSIAALVGSMDAHPSRYSASVRVQQHRQEIIAELAAMVRDLLIEFYKSTRFKPQRIIFYRDGVSEGQFQQVLNHELRAVREACSKLEADYKPGITFVIVQKRHHTRLFCSEKKDQCGKSGNIPAGTTVDVGITHPTEFDFYLCSHAGIQGTSRPSHYHVLWDENNFTADELQSLTYQLCHTYVRCTRSVSIPAPAYYAHLVAFRARYHLMERDEHGIEFANDDPRTLNPSKLVQIHDEILKGMYFA</sequence>
<dbReference type="PROSITE" id="PS50821">
    <property type="entry name" value="PAZ"/>
    <property type="match status" value="1"/>
</dbReference>
<dbReference type="GO" id="GO:0000932">
    <property type="term" value="C:P-body"/>
    <property type="evidence" value="ECO:0007669"/>
    <property type="project" value="UniProtKB-SubCell"/>
</dbReference>
<dbReference type="InterPro" id="IPR032472">
    <property type="entry name" value="ArgoL2"/>
</dbReference>
<keyword evidence="12" id="KW-0396">Initiation factor</keyword>
<dbReference type="FunFam" id="3.30.420.10:FF:000001">
    <property type="entry name" value="Protein argonaute-2"/>
    <property type="match status" value="1"/>
</dbReference>
<keyword evidence="4" id="KW-0810">Translation regulation</keyword>
<dbReference type="Pfam" id="PF16487">
    <property type="entry name" value="ArgoMid"/>
    <property type="match status" value="1"/>
</dbReference>